<protein>
    <submittedName>
        <fullName evidence="1">Uncharacterized protein</fullName>
    </submittedName>
</protein>
<sequence length="151" mass="16876">MAFFTDAAIAALDHTDRTRGVNKTSFTCYTTDFSSGAYLPARLPYERGQDGRLRATFHFFEGGHQSMNMRLGLVYEAVCYLTGGCAGFGTAGDFGRIGYHYPATPSPSVNRVQGQDGWPVQESRELIQLLRRDPVCREVPNMTFAHLINKW</sequence>
<gene>
    <name evidence="1" type="ORF">EJ03DRAFT_113449</name>
</gene>
<proteinExistence type="predicted"/>
<organism evidence="1 2">
    <name type="scientific">Teratosphaeria nubilosa</name>
    <dbReference type="NCBI Taxonomy" id="161662"/>
    <lineage>
        <taxon>Eukaryota</taxon>
        <taxon>Fungi</taxon>
        <taxon>Dikarya</taxon>
        <taxon>Ascomycota</taxon>
        <taxon>Pezizomycotina</taxon>
        <taxon>Dothideomycetes</taxon>
        <taxon>Dothideomycetidae</taxon>
        <taxon>Mycosphaerellales</taxon>
        <taxon>Teratosphaeriaceae</taxon>
        <taxon>Teratosphaeria</taxon>
    </lineage>
</organism>
<keyword evidence="2" id="KW-1185">Reference proteome</keyword>
<reference evidence="1" key="1">
    <citation type="journal article" date="2020" name="Stud. Mycol.">
        <title>101 Dothideomycetes genomes: a test case for predicting lifestyles and emergence of pathogens.</title>
        <authorList>
            <person name="Haridas S."/>
            <person name="Albert R."/>
            <person name="Binder M."/>
            <person name="Bloem J."/>
            <person name="Labutti K."/>
            <person name="Salamov A."/>
            <person name="Andreopoulos B."/>
            <person name="Baker S."/>
            <person name="Barry K."/>
            <person name="Bills G."/>
            <person name="Bluhm B."/>
            <person name="Cannon C."/>
            <person name="Castanera R."/>
            <person name="Culley D."/>
            <person name="Daum C."/>
            <person name="Ezra D."/>
            <person name="Gonzalez J."/>
            <person name="Henrissat B."/>
            <person name="Kuo A."/>
            <person name="Liang C."/>
            <person name="Lipzen A."/>
            <person name="Lutzoni F."/>
            <person name="Magnuson J."/>
            <person name="Mondo S."/>
            <person name="Nolan M."/>
            <person name="Ohm R."/>
            <person name="Pangilinan J."/>
            <person name="Park H.-J."/>
            <person name="Ramirez L."/>
            <person name="Alfaro M."/>
            <person name="Sun H."/>
            <person name="Tritt A."/>
            <person name="Yoshinaga Y."/>
            <person name="Zwiers L.-H."/>
            <person name="Turgeon B."/>
            <person name="Goodwin S."/>
            <person name="Spatafora J."/>
            <person name="Crous P."/>
            <person name="Grigoriev I."/>
        </authorList>
    </citation>
    <scope>NUCLEOTIDE SEQUENCE</scope>
    <source>
        <strain evidence="1">CBS 116005</strain>
    </source>
</reference>
<evidence type="ECO:0000313" key="2">
    <source>
        <dbReference type="Proteomes" id="UP000799436"/>
    </source>
</evidence>
<dbReference type="AlphaFoldDB" id="A0A6G1L778"/>
<evidence type="ECO:0000313" key="1">
    <source>
        <dbReference type="EMBL" id="KAF2768696.1"/>
    </source>
</evidence>
<dbReference type="EMBL" id="ML995841">
    <property type="protein sequence ID" value="KAF2768696.1"/>
    <property type="molecule type" value="Genomic_DNA"/>
</dbReference>
<name>A0A6G1L778_9PEZI</name>
<dbReference type="Proteomes" id="UP000799436">
    <property type="component" value="Unassembled WGS sequence"/>
</dbReference>
<accession>A0A6G1L778</accession>